<gene>
    <name evidence="4" type="ORF">METZ01_LOCUS125028</name>
</gene>
<dbReference type="PANTHER" id="PTHR21366:SF14">
    <property type="entry name" value="GLYOXALASE DOMAIN-CONTAINING PROTEIN 5"/>
    <property type="match status" value="1"/>
</dbReference>
<sequence>MKIQIEGLVAQYESRMLTRRQLVGALAAMMATSARQAKAAQPIRQVAQGRTINHVSLAVSDVRASAEFYQQLLGLDVVSRPANGGINMGLSDGFLGVYDIPQPGRVHHFCIGVDDYNADRIKERFDEIGYPARVSRDPANRTSGGDQLYFSDPDGTQVQLGENGYQG</sequence>
<dbReference type="InterPro" id="IPR050383">
    <property type="entry name" value="GlyoxalaseI/FosfomycinResist"/>
</dbReference>
<dbReference type="SUPFAM" id="SSF54593">
    <property type="entry name" value="Glyoxalase/Bleomycin resistance protein/Dihydroxybiphenyl dioxygenase"/>
    <property type="match status" value="1"/>
</dbReference>
<evidence type="ECO:0000256" key="1">
    <source>
        <dbReference type="ARBA" id="ARBA00022723"/>
    </source>
</evidence>
<feature type="region of interest" description="Disordered" evidence="2">
    <location>
        <begin position="132"/>
        <end position="156"/>
    </location>
</feature>
<dbReference type="InterPro" id="IPR018146">
    <property type="entry name" value="Glyoxalase_1_CS"/>
</dbReference>
<reference evidence="4" key="1">
    <citation type="submission" date="2018-05" db="EMBL/GenBank/DDBJ databases">
        <authorList>
            <person name="Lanie J.A."/>
            <person name="Ng W.-L."/>
            <person name="Kazmierczak K.M."/>
            <person name="Andrzejewski T.M."/>
            <person name="Davidsen T.M."/>
            <person name="Wayne K.J."/>
            <person name="Tettelin H."/>
            <person name="Glass J.I."/>
            <person name="Rusch D."/>
            <person name="Podicherti R."/>
            <person name="Tsui H.-C.T."/>
            <person name="Winkler M.E."/>
        </authorList>
    </citation>
    <scope>NUCLEOTIDE SEQUENCE</scope>
</reference>
<evidence type="ECO:0000259" key="3">
    <source>
        <dbReference type="PROSITE" id="PS51819"/>
    </source>
</evidence>
<dbReference type="AlphaFoldDB" id="A0A381Y586"/>
<accession>A0A381Y586</accession>
<proteinExistence type="predicted"/>
<evidence type="ECO:0000256" key="2">
    <source>
        <dbReference type="SAM" id="MobiDB-lite"/>
    </source>
</evidence>
<organism evidence="4">
    <name type="scientific">marine metagenome</name>
    <dbReference type="NCBI Taxonomy" id="408172"/>
    <lineage>
        <taxon>unclassified sequences</taxon>
        <taxon>metagenomes</taxon>
        <taxon>ecological metagenomes</taxon>
    </lineage>
</organism>
<dbReference type="PROSITE" id="PS51819">
    <property type="entry name" value="VOC"/>
    <property type="match status" value="1"/>
</dbReference>
<dbReference type="GO" id="GO:0046872">
    <property type="term" value="F:metal ion binding"/>
    <property type="evidence" value="ECO:0007669"/>
    <property type="project" value="UniProtKB-KW"/>
</dbReference>
<feature type="domain" description="VOC" evidence="3">
    <location>
        <begin position="51"/>
        <end position="163"/>
    </location>
</feature>
<dbReference type="PANTHER" id="PTHR21366">
    <property type="entry name" value="GLYOXALASE FAMILY PROTEIN"/>
    <property type="match status" value="1"/>
</dbReference>
<dbReference type="GO" id="GO:0004462">
    <property type="term" value="F:lactoylglutathione lyase activity"/>
    <property type="evidence" value="ECO:0007669"/>
    <property type="project" value="InterPro"/>
</dbReference>
<evidence type="ECO:0000313" key="4">
    <source>
        <dbReference type="EMBL" id="SVA72174.1"/>
    </source>
</evidence>
<dbReference type="EMBL" id="UINC01017416">
    <property type="protein sequence ID" value="SVA72174.1"/>
    <property type="molecule type" value="Genomic_DNA"/>
</dbReference>
<dbReference type="PROSITE" id="PS00934">
    <property type="entry name" value="GLYOXALASE_I_1"/>
    <property type="match status" value="1"/>
</dbReference>
<dbReference type="InterPro" id="IPR029068">
    <property type="entry name" value="Glyas_Bleomycin-R_OHBP_Dase"/>
</dbReference>
<dbReference type="Pfam" id="PF00903">
    <property type="entry name" value="Glyoxalase"/>
    <property type="match status" value="1"/>
</dbReference>
<name>A0A381Y586_9ZZZZ</name>
<dbReference type="Gene3D" id="3.10.180.10">
    <property type="entry name" value="2,3-Dihydroxybiphenyl 1,2-Dioxygenase, domain 1"/>
    <property type="match status" value="1"/>
</dbReference>
<dbReference type="InterPro" id="IPR004360">
    <property type="entry name" value="Glyas_Fos-R_dOase_dom"/>
</dbReference>
<dbReference type="InterPro" id="IPR037523">
    <property type="entry name" value="VOC_core"/>
</dbReference>
<protein>
    <recommendedName>
        <fullName evidence="3">VOC domain-containing protein</fullName>
    </recommendedName>
</protein>
<keyword evidence="1" id="KW-0479">Metal-binding</keyword>